<keyword evidence="5 6" id="KW-0472">Membrane</keyword>
<dbReference type="PANTHER" id="PTHR32322">
    <property type="entry name" value="INNER MEMBRANE TRANSPORTER"/>
    <property type="match status" value="1"/>
</dbReference>
<gene>
    <name evidence="8" type="ORF">EGM88_08540</name>
</gene>
<evidence type="ECO:0000256" key="4">
    <source>
        <dbReference type="ARBA" id="ARBA00022989"/>
    </source>
</evidence>
<evidence type="ECO:0000313" key="9">
    <source>
        <dbReference type="Proteomes" id="UP000270856"/>
    </source>
</evidence>
<feature type="transmembrane region" description="Helical" evidence="6">
    <location>
        <begin position="246"/>
        <end position="264"/>
    </location>
</feature>
<feature type="domain" description="EamA" evidence="7">
    <location>
        <begin position="6"/>
        <end position="139"/>
    </location>
</feature>
<evidence type="ECO:0000313" key="8">
    <source>
        <dbReference type="EMBL" id="RPD97527.1"/>
    </source>
</evidence>
<feature type="transmembrane region" description="Helical" evidence="6">
    <location>
        <begin position="270"/>
        <end position="289"/>
    </location>
</feature>
<dbReference type="InterPro" id="IPR037185">
    <property type="entry name" value="EmrE-like"/>
</dbReference>
<evidence type="ECO:0000256" key="5">
    <source>
        <dbReference type="ARBA" id="ARBA00023136"/>
    </source>
</evidence>
<organism evidence="8 9">
    <name type="scientific">Aureibaculum marinum</name>
    <dbReference type="NCBI Taxonomy" id="2487930"/>
    <lineage>
        <taxon>Bacteria</taxon>
        <taxon>Pseudomonadati</taxon>
        <taxon>Bacteroidota</taxon>
        <taxon>Flavobacteriia</taxon>
        <taxon>Flavobacteriales</taxon>
        <taxon>Flavobacteriaceae</taxon>
        <taxon>Aureibaculum</taxon>
    </lineage>
</organism>
<dbReference type="SUPFAM" id="SSF103481">
    <property type="entry name" value="Multidrug resistance efflux transporter EmrE"/>
    <property type="match status" value="2"/>
</dbReference>
<dbReference type="Pfam" id="PF00892">
    <property type="entry name" value="EamA"/>
    <property type="match status" value="2"/>
</dbReference>
<feature type="domain" description="EamA" evidence="7">
    <location>
        <begin position="153"/>
        <end position="289"/>
    </location>
</feature>
<feature type="transmembrane region" description="Helical" evidence="6">
    <location>
        <begin position="35"/>
        <end position="56"/>
    </location>
</feature>
<feature type="transmembrane region" description="Helical" evidence="6">
    <location>
        <begin position="122"/>
        <end position="141"/>
    </location>
</feature>
<dbReference type="OrthoDB" id="9811486at2"/>
<reference evidence="8 9" key="1">
    <citation type="submission" date="2018-11" db="EMBL/GenBank/DDBJ databases">
        <title>Aureibaculum marinum gen. nov., sp. nov., a member of the family Flavobacteriaceae isolated from the Bohai Sea.</title>
        <authorList>
            <person name="Ji X."/>
        </authorList>
    </citation>
    <scope>NUCLEOTIDE SEQUENCE [LARGE SCALE GENOMIC DNA]</scope>
    <source>
        <strain evidence="8 9">BH-SD17</strain>
    </source>
</reference>
<evidence type="ECO:0000256" key="1">
    <source>
        <dbReference type="ARBA" id="ARBA00004651"/>
    </source>
</evidence>
<proteinExistence type="predicted"/>
<dbReference type="InterPro" id="IPR000620">
    <property type="entry name" value="EamA_dom"/>
</dbReference>
<comment type="subcellular location">
    <subcellularLocation>
        <location evidence="1">Cell membrane</location>
        <topology evidence="1">Multi-pass membrane protein</topology>
    </subcellularLocation>
</comment>
<evidence type="ECO:0000256" key="2">
    <source>
        <dbReference type="ARBA" id="ARBA00022475"/>
    </source>
</evidence>
<dbReference type="InterPro" id="IPR050638">
    <property type="entry name" value="AA-Vitamin_Transporters"/>
</dbReference>
<keyword evidence="2" id="KW-1003">Cell membrane</keyword>
<name>A0A3N4NSA1_9FLAO</name>
<dbReference type="Proteomes" id="UP000270856">
    <property type="component" value="Unassembled WGS sequence"/>
</dbReference>
<dbReference type="GO" id="GO:0005886">
    <property type="term" value="C:plasma membrane"/>
    <property type="evidence" value="ECO:0007669"/>
    <property type="project" value="UniProtKB-SubCell"/>
</dbReference>
<dbReference type="AlphaFoldDB" id="A0A3N4NSA1"/>
<accession>A0A3N4NSA1</accession>
<evidence type="ECO:0000259" key="7">
    <source>
        <dbReference type="Pfam" id="PF00892"/>
    </source>
</evidence>
<protein>
    <submittedName>
        <fullName evidence="8">EamA/RhaT family transporter</fullName>
    </submittedName>
</protein>
<feature type="transmembrane region" description="Helical" evidence="6">
    <location>
        <begin position="153"/>
        <end position="172"/>
    </location>
</feature>
<dbReference type="RefSeq" id="WP_123897556.1">
    <property type="nucleotide sequence ID" value="NZ_RPFJ01000010.1"/>
</dbReference>
<feature type="transmembrane region" description="Helical" evidence="6">
    <location>
        <begin position="95"/>
        <end position="115"/>
    </location>
</feature>
<keyword evidence="9" id="KW-1185">Reference proteome</keyword>
<sequence length="298" mass="33500">MNSRNFALLLAFLAALIYGVSFTVAKDVMPIYVKPYAFIILRVLGAAILFWVISFFAKKEKIDKNDYIRIILVACFGAAFNMLTFFKGLSLTSPISASVIMLTVPIVVLLLSTLILKEKINLIKVFGIAIGLLGAFILIVYGQSINKGENPLLGNFLVFVNATLYSFYLIMVKRLTDKYHPFTFVKWIYTIGLIVVIPFGFSELQEVQWQLMPTDVLLKAGFIVVFTTFFTYLFNLFALTKLKPTTLSIFVYLQPVIATVYALITESDSLSIVKILATILIFIGVYMVTNVNRPKQIT</sequence>
<feature type="transmembrane region" description="Helical" evidence="6">
    <location>
        <begin position="68"/>
        <end position="89"/>
    </location>
</feature>
<feature type="transmembrane region" description="Helical" evidence="6">
    <location>
        <begin position="184"/>
        <end position="201"/>
    </location>
</feature>
<evidence type="ECO:0000256" key="3">
    <source>
        <dbReference type="ARBA" id="ARBA00022692"/>
    </source>
</evidence>
<keyword evidence="3 6" id="KW-0812">Transmembrane</keyword>
<keyword evidence="4 6" id="KW-1133">Transmembrane helix</keyword>
<evidence type="ECO:0000256" key="6">
    <source>
        <dbReference type="SAM" id="Phobius"/>
    </source>
</evidence>
<dbReference type="EMBL" id="RPFJ01000010">
    <property type="protein sequence ID" value="RPD97527.1"/>
    <property type="molecule type" value="Genomic_DNA"/>
</dbReference>
<feature type="transmembrane region" description="Helical" evidence="6">
    <location>
        <begin position="221"/>
        <end position="239"/>
    </location>
</feature>
<comment type="caution">
    <text evidence="8">The sequence shown here is derived from an EMBL/GenBank/DDBJ whole genome shotgun (WGS) entry which is preliminary data.</text>
</comment>
<dbReference type="PANTHER" id="PTHR32322:SF18">
    <property type="entry name" value="S-ADENOSYLMETHIONINE_S-ADENOSYLHOMOCYSTEINE TRANSPORTER"/>
    <property type="match status" value="1"/>
</dbReference>